<evidence type="ECO:0000313" key="2">
    <source>
        <dbReference type="Proteomes" id="UP000075420"/>
    </source>
</evidence>
<proteinExistence type="predicted"/>
<evidence type="ECO:0000313" key="1">
    <source>
        <dbReference type="EMBL" id="KYF59088.1"/>
    </source>
</evidence>
<feature type="non-terminal residue" evidence="1">
    <location>
        <position position="65"/>
    </location>
</feature>
<dbReference type="Proteomes" id="UP000075420">
    <property type="component" value="Unassembled WGS sequence"/>
</dbReference>
<dbReference type="AlphaFoldDB" id="A0A150PUG7"/>
<reference evidence="1 2" key="1">
    <citation type="submission" date="2014-02" db="EMBL/GenBank/DDBJ databases">
        <title>The small core and large imbalanced accessory genome model reveals a collaborative survival strategy of Sorangium cellulosum strains in nature.</title>
        <authorList>
            <person name="Han K."/>
            <person name="Peng R."/>
            <person name="Blom J."/>
            <person name="Li Y.-Z."/>
        </authorList>
    </citation>
    <scope>NUCLEOTIDE SEQUENCE [LARGE SCALE GENOMIC DNA]</scope>
    <source>
        <strain evidence="1 2">So0157-25</strain>
    </source>
</reference>
<organism evidence="1 2">
    <name type="scientific">Sorangium cellulosum</name>
    <name type="common">Polyangium cellulosum</name>
    <dbReference type="NCBI Taxonomy" id="56"/>
    <lineage>
        <taxon>Bacteria</taxon>
        <taxon>Pseudomonadati</taxon>
        <taxon>Myxococcota</taxon>
        <taxon>Polyangia</taxon>
        <taxon>Polyangiales</taxon>
        <taxon>Polyangiaceae</taxon>
        <taxon>Sorangium</taxon>
    </lineage>
</organism>
<accession>A0A150PUG7</accession>
<protein>
    <submittedName>
        <fullName evidence="1">Uncharacterized protein</fullName>
    </submittedName>
</protein>
<sequence length="65" mass="6876">MALLRVDLRDGRSCAESSSAAVAFRDLRIVLRRAVAPPPAFRSVALCPGAAVSTGTSRRDFSGRS</sequence>
<gene>
    <name evidence="1" type="ORF">BE08_39820</name>
</gene>
<name>A0A150PUG7_SORCE</name>
<dbReference type="EMBL" id="JELY01000525">
    <property type="protein sequence ID" value="KYF59088.1"/>
    <property type="molecule type" value="Genomic_DNA"/>
</dbReference>
<comment type="caution">
    <text evidence="1">The sequence shown here is derived from an EMBL/GenBank/DDBJ whole genome shotgun (WGS) entry which is preliminary data.</text>
</comment>